<evidence type="ECO:0000313" key="5">
    <source>
        <dbReference type="Proteomes" id="UP000672032"/>
    </source>
</evidence>
<keyword evidence="5" id="KW-1185">Reference proteome</keyword>
<evidence type="ECO:0000313" key="4">
    <source>
        <dbReference type="EMBL" id="QSZ29243.1"/>
    </source>
</evidence>
<keyword evidence="2" id="KW-0472">Membrane</keyword>
<dbReference type="OrthoDB" id="2344312at2759"/>
<dbReference type="AlphaFoldDB" id="A0A8A3NUV6"/>
<sequence length="248" mass="27654">MDHPKTQIAHIMHTLCSGSPSAQKETLETYFTPDASFSHPLCSVPSFSSVTIPGLGEVNSRWVLSCIYRWYKVLSPRVKVGVDGIEYNSETQSLFVQLHQDFHLFFLPLFATTANLTTIISLTPSPASSPSSDAAGSSEGRRRIRYLIKHQEDLYQSTEIVKFFWPGGTQIVGFGRLVATLLCIVGAMAFAPITWMEQWGWFGNGKDVKEKGRGDEVDGEENGDEVNGVIRSKREKKRTNHGVGRKDR</sequence>
<feature type="domain" description="SigF-like NTF2-like" evidence="3">
    <location>
        <begin position="1"/>
        <end position="191"/>
    </location>
</feature>
<name>A0A8A3NUV6_9HELO</name>
<keyword evidence="2" id="KW-1133">Transmembrane helix</keyword>
<evidence type="ECO:0000259" key="3">
    <source>
        <dbReference type="Pfam" id="PF24840"/>
    </source>
</evidence>
<gene>
    <name evidence="4" type="ORF">DSL72_003755</name>
</gene>
<feature type="compositionally biased region" description="Basic residues" evidence="1">
    <location>
        <begin position="231"/>
        <end position="240"/>
    </location>
</feature>
<keyword evidence="2" id="KW-0812">Transmembrane</keyword>
<dbReference type="PANTHER" id="PTHR35393">
    <property type="entry name" value="CHROMOSOME 1, WHOLE GENOME SHOTGUN SEQUENCE"/>
    <property type="match status" value="1"/>
</dbReference>
<dbReference type="PANTHER" id="PTHR35393:SF1">
    <property type="entry name" value="SNOAL-LIKE DOMAIN-CONTAINING PROTEIN"/>
    <property type="match status" value="1"/>
</dbReference>
<dbReference type="Pfam" id="PF24840">
    <property type="entry name" value="NTF2_SigF"/>
    <property type="match status" value="1"/>
</dbReference>
<feature type="region of interest" description="Disordered" evidence="1">
    <location>
        <begin position="210"/>
        <end position="248"/>
    </location>
</feature>
<protein>
    <recommendedName>
        <fullName evidence="3">SigF-like NTF2-like domain-containing protein</fullName>
    </recommendedName>
</protein>
<evidence type="ECO:0000256" key="2">
    <source>
        <dbReference type="SAM" id="Phobius"/>
    </source>
</evidence>
<evidence type="ECO:0000256" key="1">
    <source>
        <dbReference type="SAM" id="MobiDB-lite"/>
    </source>
</evidence>
<dbReference type="Proteomes" id="UP000672032">
    <property type="component" value="Chromosome 1"/>
</dbReference>
<reference evidence="4" key="1">
    <citation type="submission" date="2020-10" db="EMBL/GenBank/DDBJ databases">
        <title>Genome Sequence of Monilinia vaccinii-corymbosi Sheds Light on Mummy Berry Disease Infection of Blueberry and Mating Type.</title>
        <authorList>
            <person name="Yow A.G."/>
            <person name="Zhang Y."/>
            <person name="Bansal K."/>
            <person name="Eacker S.M."/>
            <person name="Sullivan S."/>
            <person name="Liachko I."/>
            <person name="Cubeta M.A."/>
            <person name="Rollins J.A."/>
            <person name="Ashrafi H."/>
        </authorList>
    </citation>
    <scope>NUCLEOTIDE SEQUENCE</scope>
    <source>
        <strain evidence="4">RL-1</strain>
    </source>
</reference>
<feature type="transmembrane region" description="Helical" evidence="2">
    <location>
        <begin position="171"/>
        <end position="191"/>
    </location>
</feature>
<proteinExistence type="predicted"/>
<organism evidence="4 5">
    <name type="scientific">Monilinia vaccinii-corymbosi</name>
    <dbReference type="NCBI Taxonomy" id="61207"/>
    <lineage>
        <taxon>Eukaryota</taxon>
        <taxon>Fungi</taxon>
        <taxon>Dikarya</taxon>
        <taxon>Ascomycota</taxon>
        <taxon>Pezizomycotina</taxon>
        <taxon>Leotiomycetes</taxon>
        <taxon>Helotiales</taxon>
        <taxon>Sclerotiniaceae</taxon>
        <taxon>Monilinia</taxon>
    </lineage>
</organism>
<accession>A0A8A3NUV6</accession>
<dbReference type="EMBL" id="CP063405">
    <property type="protein sequence ID" value="QSZ29243.1"/>
    <property type="molecule type" value="Genomic_DNA"/>
</dbReference>
<dbReference type="InterPro" id="IPR057514">
    <property type="entry name" value="NTF2_SigF"/>
</dbReference>